<keyword evidence="4" id="KW-0223">Dioxygenase</keyword>
<dbReference type="GO" id="GO:0019441">
    <property type="term" value="P:L-tryptophan catabolic process to kynurenine"/>
    <property type="evidence" value="ECO:0007669"/>
    <property type="project" value="InterPro"/>
</dbReference>
<evidence type="ECO:0000256" key="7">
    <source>
        <dbReference type="ARBA" id="ARBA00023079"/>
    </source>
</evidence>
<evidence type="ECO:0000256" key="4">
    <source>
        <dbReference type="ARBA" id="ARBA00022964"/>
    </source>
</evidence>
<reference evidence="8" key="1">
    <citation type="submission" date="2020-05" db="EMBL/GenBank/DDBJ databases">
        <authorList>
            <person name="Chiriac C."/>
            <person name="Salcher M."/>
            <person name="Ghai R."/>
            <person name="Kavagutti S V."/>
        </authorList>
    </citation>
    <scope>NUCLEOTIDE SEQUENCE</scope>
</reference>
<dbReference type="GO" id="GO:0019442">
    <property type="term" value="P:L-tryptophan catabolic process to acetyl-CoA"/>
    <property type="evidence" value="ECO:0007669"/>
    <property type="project" value="TreeGrafter"/>
</dbReference>
<proteinExistence type="inferred from homology"/>
<keyword evidence="7" id="KW-0823">Tryptophan catabolism</keyword>
<dbReference type="EMBL" id="CAEZTD010000144">
    <property type="protein sequence ID" value="CAB4572523.1"/>
    <property type="molecule type" value="Genomic_DNA"/>
</dbReference>
<dbReference type="Gene3D" id="1.20.58.480">
    <property type="match status" value="1"/>
</dbReference>
<dbReference type="FunFam" id="1.20.58.480:FF:000001">
    <property type="entry name" value="Tryptophan 2,3-dioxygenase"/>
    <property type="match status" value="1"/>
</dbReference>
<keyword evidence="6" id="KW-0408">Iron</keyword>
<dbReference type="InterPro" id="IPR017485">
    <property type="entry name" value="Trp_2-3-dOase_bac"/>
</dbReference>
<comment type="subunit">
    <text evidence="1">Homotetramer.</text>
</comment>
<evidence type="ECO:0000313" key="8">
    <source>
        <dbReference type="EMBL" id="CAB4572523.1"/>
    </source>
</evidence>
<evidence type="ECO:0000256" key="3">
    <source>
        <dbReference type="ARBA" id="ARBA00022723"/>
    </source>
</evidence>
<dbReference type="InterPro" id="IPR004981">
    <property type="entry name" value="Trp_2_3_dOase"/>
</dbReference>
<sequence length="297" mass="34141">MGVNDNTRDIEETIVTDFSDRMSYGGYLDLDTLLSAQRPLSDPEHPDELLFIIQHQTTELWMKLVVHELNQARAYLRNDDLSHALKCVARVKHIQKSMAEQWSVLATLTPSEYAQFRHILGNASGFQSHQYRCIEFALGNKNEKMLSVFEAKPEAQAQLRAALESPSLYDEFLRYLSRQGYDIPASILNRDVTRAWVFSPELMPVFEKIYSDPESNWAAYETCEEMVDLEENFQVWRFRHLRTVMRIIGMKTGTGGSSGASFLQRALDLTFFPELFAIRTEIGLTERDSKPEWAAQG</sequence>
<evidence type="ECO:0000256" key="5">
    <source>
        <dbReference type="ARBA" id="ARBA00023002"/>
    </source>
</evidence>
<keyword evidence="2" id="KW-0349">Heme</keyword>
<dbReference type="GO" id="GO:0020037">
    <property type="term" value="F:heme binding"/>
    <property type="evidence" value="ECO:0007669"/>
    <property type="project" value="InterPro"/>
</dbReference>
<dbReference type="Pfam" id="PF03301">
    <property type="entry name" value="Trp_dioxygenase"/>
    <property type="match status" value="2"/>
</dbReference>
<evidence type="ECO:0000256" key="2">
    <source>
        <dbReference type="ARBA" id="ARBA00022617"/>
    </source>
</evidence>
<evidence type="ECO:0000256" key="1">
    <source>
        <dbReference type="ARBA" id="ARBA00011881"/>
    </source>
</evidence>
<dbReference type="AlphaFoldDB" id="A0A6J6EDW2"/>
<dbReference type="SUPFAM" id="SSF140959">
    <property type="entry name" value="Indolic compounds 2,3-dioxygenase-like"/>
    <property type="match status" value="1"/>
</dbReference>
<dbReference type="NCBIfam" id="TIGR03036">
    <property type="entry name" value="trp_2_3_diox"/>
    <property type="match status" value="1"/>
</dbReference>
<protein>
    <submittedName>
        <fullName evidence="8">Unannotated protein</fullName>
    </submittedName>
</protein>
<dbReference type="InterPro" id="IPR037217">
    <property type="entry name" value="Trp/Indoleamine_2_3_dOase-like"/>
</dbReference>
<dbReference type="PANTHER" id="PTHR10138:SF0">
    <property type="entry name" value="TRYPTOPHAN 2,3-DIOXYGENASE"/>
    <property type="match status" value="1"/>
</dbReference>
<accession>A0A6J6EDW2</accession>
<gene>
    <name evidence="8" type="ORF">UFOPK1591_01379</name>
</gene>
<dbReference type="GO" id="GO:0046872">
    <property type="term" value="F:metal ion binding"/>
    <property type="evidence" value="ECO:0007669"/>
    <property type="project" value="UniProtKB-KW"/>
</dbReference>
<name>A0A6J6EDW2_9ZZZZ</name>
<keyword evidence="5" id="KW-0560">Oxidoreductase</keyword>
<evidence type="ECO:0000256" key="6">
    <source>
        <dbReference type="ARBA" id="ARBA00023004"/>
    </source>
</evidence>
<dbReference type="GO" id="GO:0004833">
    <property type="term" value="F:L-tryptophan 2,3-dioxygenase activity"/>
    <property type="evidence" value="ECO:0007669"/>
    <property type="project" value="InterPro"/>
</dbReference>
<dbReference type="PANTHER" id="PTHR10138">
    <property type="entry name" value="TRYPTOPHAN 2,3-DIOXYGENASE"/>
    <property type="match status" value="1"/>
</dbReference>
<dbReference type="HAMAP" id="MF_01972">
    <property type="entry name" value="T23O"/>
    <property type="match status" value="1"/>
</dbReference>
<keyword evidence="3" id="KW-0479">Metal-binding</keyword>
<organism evidence="8">
    <name type="scientific">freshwater metagenome</name>
    <dbReference type="NCBI Taxonomy" id="449393"/>
    <lineage>
        <taxon>unclassified sequences</taxon>
        <taxon>metagenomes</taxon>
        <taxon>ecological metagenomes</taxon>
    </lineage>
</organism>